<proteinExistence type="inferred from homology"/>
<dbReference type="GO" id="GO:0022627">
    <property type="term" value="C:cytosolic small ribosomal subunit"/>
    <property type="evidence" value="ECO:0007669"/>
    <property type="project" value="TreeGrafter"/>
</dbReference>
<dbReference type="InterPro" id="IPR000754">
    <property type="entry name" value="Ribosomal_uS9"/>
</dbReference>
<feature type="region of interest" description="Disordered" evidence="4">
    <location>
        <begin position="109"/>
        <end position="131"/>
    </location>
</feature>
<accession>X1HMC7</accession>
<dbReference type="InterPro" id="IPR020574">
    <property type="entry name" value="Ribosomal_uS9_CS"/>
</dbReference>
<dbReference type="GO" id="GO:0003735">
    <property type="term" value="F:structural constituent of ribosome"/>
    <property type="evidence" value="ECO:0007669"/>
    <property type="project" value="InterPro"/>
</dbReference>
<evidence type="ECO:0008006" key="6">
    <source>
        <dbReference type="Google" id="ProtNLM"/>
    </source>
</evidence>
<protein>
    <recommendedName>
        <fullName evidence="6">30S ribosomal protein S9</fullName>
    </recommendedName>
</protein>
<dbReference type="PANTHER" id="PTHR21569:SF1">
    <property type="entry name" value="SMALL RIBOSOMAL SUBUNIT PROTEIN US9M"/>
    <property type="match status" value="1"/>
</dbReference>
<dbReference type="PANTHER" id="PTHR21569">
    <property type="entry name" value="RIBOSOMAL PROTEIN S9"/>
    <property type="match status" value="1"/>
</dbReference>
<dbReference type="SUPFAM" id="SSF54211">
    <property type="entry name" value="Ribosomal protein S5 domain 2-like"/>
    <property type="match status" value="1"/>
</dbReference>
<feature type="compositionally biased region" description="Basic residues" evidence="4">
    <location>
        <begin position="112"/>
        <end position="131"/>
    </location>
</feature>
<reference evidence="5" key="1">
    <citation type="journal article" date="2014" name="Front. Microbiol.">
        <title>High frequency of phylogenetically diverse reductive dehalogenase-homologous genes in deep subseafloor sedimentary metagenomes.</title>
        <authorList>
            <person name="Kawai M."/>
            <person name="Futagami T."/>
            <person name="Toyoda A."/>
            <person name="Takaki Y."/>
            <person name="Nishi S."/>
            <person name="Hori S."/>
            <person name="Arai W."/>
            <person name="Tsubouchi T."/>
            <person name="Morono Y."/>
            <person name="Uchiyama I."/>
            <person name="Ito T."/>
            <person name="Fujiyama A."/>
            <person name="Inagaki F."/>
            <person name="Takami H."/>
        </authorList>
    </citation>
    <scope>NUCLEOTIDE SEQUENCE</scope>
    <source>
        <strain evidence="5">Expedition CK06-06</strain>
    </source>
</reference>
<dbReference type="EMBL" id="BARU01032400">
    <property type="protein sequence ID" value="GAH70637.1"/>
    <property type="molecule type" value="Genomic_DNA"/>
</dbReference>
<comment type="caution">
    <text evidence="5">The sequence shown here is derived from an EMBL/GenBank/DDBJ whole genome shotgun (WGS) entry which is preliminary data.</text>
</comment>
<organism evidence="5">
    <name type="scientific">marine sediment metagenome</name>
    <dbReference type="NCBI Taxonomy" id="412755"/>
    <lineage>
        <taxon>unclassified sequences</taxon>
        <taxon>metagenomes</taxon>
        <taxon>ecological metagenomes</taxon>
    </lineage>
</organism>
<keyword evidence="3" id="KW-0687">Ribonucleoprotein</keyword>
<dbReference type="HAMAP" id="MF_00532_B">
    <property type="entry name" value="Ribosomal_uS9_B"/>
    <property type="match status" value="1"/>
</dbReference>
<dbReference type="AlphaFoldDB" id="X1HMC7"/>
<evidence type="ECO:0000256" key="4">
    <source>
        <dbReference type="SAM" id="MobiDB-lite"/>
    </source>
</evidence>
<dbReference type="Pfam" id="PF00380">
    <property type="entry name" value="Ribosomal_S9"/>
    <property type="match status" value="1"/>
</dbReference>
<dbReference type="FunFam" id="3.30.230.10:FF:000001">
    <property type="entry name" value="30S ribosomal protein S9"/>
    <property type="match status" value="1"/>
</dbReference>
<dbReference type="InterPro" id="IPR023035">
    <property type="entry name" value="Ribosomal_uS9_bac/plastid"/>
</dbReference>
<dbReference type="GO" id="GO:0006412">
    <property type="term" value="P:translation"/>
    <property type="evidence" value="ECO:0007669"/>
    <property type="project" value="InterPro"/>
</dbReference>
<keyword evidence="2" id="KW-0689">Ribosomal protein</keyword>
<name>X1HMC7_9ZZZZ</name>
<evidence type="ECO:0000313" key="5">
    <source>
        <dbReference type="EMBL" id="GAH70637.1"/>
    </source>
</evidence>
<gene>
    <name evidence="5" type="ORF">S03H2_51106</name>
</gene>
<dbReference type="Gene3D" id="3.30.230.10">
    <property type="match status" value="1"/>
</dbReference>
<dbReference type="InterPro" id="IPR014721">
    <property type="entry name" value="Ribsml_uS5_D2-typ_fold_subgr"/>
</dbReference>
<comment type="similarity">
    <text evidence="1">Belongs to the universal ribosomal protein uS9 family.</text>
</comment>
<evidence type="ECO:0000256" key="3">
    <source>
        <dbReference type="ARBA" id="ARBA00023274"/>
    </source>
</evidence>
<sequence>MEKQAYFYGTGRRKTAVAQVRVLPGSGAIIINGTPYEELFPRLEHRRIIMQPLLVTENTSKYNVVVKVNGGGISGQSGAISHGIARALVRTDERLKPILRQYGLLTRDPRVKERKKPGLKRARKAPQYTKR</sequence>
<dbReference type="NCBIfam" id="NF001099">
    <property type="entry name" value="PRK00132.1"/>
    <property type="match status" value="1"/>
</dbReference>
<dbReference type="PROSITE" id="PS00360">
    <property type="entry name" value="RIBOSOMAL_S9"/>
    <property type="match status" value="1"/>
</dbReference>
<dbReference type="InterPro" id="IPR020568">
    <property type="entry name" value="Ribosomal_Su5_D2-typ_SF"/>
</dbReference>
<evidence type="ECO:0000256" key="1">
    <source>
        <dbReference type="ARBA" id="ARBA00005251"/>
    </source>
</evidence>
<evidence type="ECO:0000256" key="2">
    <source>
        <dbReference type="ARBA" id="ARBA00022980"/>
    </source>
</evidence>
<dbReference type="GO" id="GO:0003723">
    <property type="term" value="F:RNA binding"/>
    <property type="evidence" value="ECO:0007669"/>
    <property type="project" value="TreeGrafter"/>
</dbReference>